<name>A0AAD6ZNR3_9AGAR</name>
<dbReference type="EMBL" id="JARIHO010000037">
    <property type="protein sequence ID" value="KAJ7330489.1"/>
    <property type="molecule type" value="Genomic_DNA"/>
</dbReference>
<reference evidence="2" key="1">
    <citation type="submission" date="2023-03" db="EMBL/GenBank/DDBJ databases">
        <title>Massive genome expansion in bonnet fungi (Mycena s.s.) driven by repeated elements and novel gene families across ecological guilds.</title>
        <authorList>
            <consortium name="Lawrence Berkeley National Laboratory"/>
            <person name="Harder C.B."/>
            <person name="Miyauchi S."/>
            <person name="Viragh M."/>
            <person name="Kuo A."/>
            <person name="Thoen E."/>
            <person name="Andreopoulos B."/>
            <person name="Lu D."/>
            <person name="Skrede I."/>
            <person name="Drula E."/>
            <person name="Henrissat B."/>
            <person name="Morin E."/>
            <person name="Kohler A."/>
            <person name="Barry K."/>
            <person name="LaButti K."/>
            <person name="Morin E."/>
            <person name="Salamov A."/>
            <person name="Lipzen A."/>
            <person name="Mereny Z."/>
            <person name="Hegedus B."/>
            <person name="Baldrian P."/>
            <person name="Stursova M."/>
            <person name="Weitz H."/>
            <person name="Taylor A."/>
            <person name="Grigoriev I.V."/>
            <person name="Nagy L.G."/>
            <person name="Martin F."/>
            <person name="Kauserud H."/>
        </authorList>
    </citation>
    <scope>NUCLEOTIDE SEQUENCE</scope>
    <source>
        <strain evidence="2">CBHHK002</strain>
    </source>
</reference>
<evidence type="ECO:0000313" key="3">
    <source>
        <dbReference type="Proteomes" id="UP001218218"/>
    </source>
</evidence>
<evidence type="ECO:0000313" key="2">
    <source>
        <dbReference type="EMBL" id="KAJ7330489.1"/>
    </source>
</evidence>
<keyword evidence="3" id="KW-1185">Reference proteome</keyword>
<proteinExistence type="predicted"/>
<feature type="compositionally biased region" description="Pro residues" evidence="1">
    <location>
        <begin position="287"/>
        <end position="311"/>
    </location>
</feature>
<evidence type="ECO:0000256" key="1">
    <source>
        <dbReference type="SAM" id="MobiDB-lite"/>
    </source>
</evidence>
<accession>A0AAD6ZNR3</accession>
<comment type="caution">
    <text evidence="2">The sequence shown here is derived from an EMBL/GenBank/DDBJ whole genome shotgun (WGS) entry which is preliminary data.</text>
</comment>
<protein>
    <submittedName>
        <fullName evidence="2">Uncharacterized protein</fullName>
    </submittedName>
</protein>
<organism evidence="2 3">
    <name type="scientific">Mycena albidolilacea</name>
    <dbReference type="NCBI Taxonomy" id="1033008"/>
    <lineage>
        <taxon>Eukaryota</taxon>
        <taxon>Fungi</taxon>
        <taxon>Dikarya</taxon>
        <taxon>Basidiomycota</taxon>
        <taxon>Agaricomycotina</taxon>
        <taxon>Agaricomycetes</taxon>
        <taxon>Agaricomycetidae</taxon>
        <taxon>Agaricales</taxon>
        <taxon>Marasmiineae</taxon>
        <taxon>Mycenaceae</taxon>
        <taxon>Mycena</taxon>
    </lineage>
</organism>
<feature type="region of interest" description="Disordered" evidence="1">
    <location>
        <begin position="284"/>
        <end position="338"/>
    </location>
</feature>
<dbReference type="AlphaFoldDB" id="A0AAD6ZNR3"/>
<feature type="compositionally biased region" description="Pro residues" evidence="1">
    <location>
        <begin position="322"/>
        <end position="331"/>
    </location>
</feature>
<gene>
    <name evidence="2" type="ORF">DFH08DRAFT_815392</name>
</gene>
<dbReference type="Proteomes" id="UP001218218">
    <property type="component" value="Unassembled WGS sequence"/>
</dbReference>
<sequence length="368" mass="40832">MSSLFKCPLLELWAPFLPQFQDLAPSPPQLGYPERGRDPTPPQTARRPYWCLDYPRGWSLDEIVHQHFLACTWLSFWCVEEQGPANWPIRISFDQYCQSRQDHIREDRLRNHLFRVVLHMEQVLFWLSQMGFGVSWSKWYNQLLVRLFPEVYPDTPEANRKSSLAALRSRLLGFSLPEAGPRHGPTPFEAPPGIARIRLIPTREPDVRSGFQPSPDSSVHSASGAAVRFSTDGVLEYLDELASSDGQWTSPEETAFPGHIMVGDELDLEIIAAGLSPNDFLGTTLSMPPPPPLPTPSLSPPAAHPPFPPPITVLEAGEASPLPTPSPPPAPAGGKRARAQGPLKCLLGVYNSSTSLIKTQRAECELLD</sequence>